<dbReference type="EMBL" id="JBHUOF010000042">
    <property type="protein sequence ID" value="MFD2802194.1"/>
    <property type="molecule type" value="Genomic_DNA"/>
</dbReference>
<feature type="transmembrane region" description="Helical" evidence="1">
    <location>
        <begin position="34"/>
        <end position="54"/>
    </location>
</feature>
<evidence type="ECO:0000313" key="3">
    <source>
        <dbReference type="Proteomes" id="UP001597478"/>
    </source>
</evidence>
<organism evidence="2 3">
    <name type="scientific">Prauserella oleivorans</name>
    <dbReference type="NCBI Taxonomy" id="1478153"/>
    <lineage>
        <taxon>Bacteria</taxon>
        <taxon>Bacillati</taxon>
        <taxon>Actinomycetota</taxon>
        <taxon>Actinomycetes</taxon>
        <taxon>Pseudonocardiales</taxon>
        <taxon>Pseudonocardiaceae</taxon>
        <taxon>Prauserella</taxon>
    </lineage>
</organism>
<comment type="caution">
    <text evidence="2">The sequence shown here is derived from an EMBL/GenBank/DDBJ whole genome shotgun (WGS) entry which is preliminary data.</text>
</comment>
<protein>
    <submittedName>
        <fullName evidence="2">Uncharacterized protein</fullName>
    </submittedName>
</protein>
<keyword evidence="3" id="KW-1185">Reference proteome</keyword>
<keyword evidence="1" id="KW-0812">Transmembrane</keyword>
<evidence type="ECO:0000256" key="1">
    <source>
        <dbReference type="SAM" id="Phobius"/>
    </source>
</evidence>
<dbReference type="Proteomes" id="UP001597478">
    <property type="component" value="Unassembled WGS sequence"/>
</dbReference>
<proteinExistence type="predicted"/>
<sequence length="250" mass="26481">MSARATEPPRFDDWRTRMAVRGGPVTHAVARAGWAAFGIVGALLMVGVAVLWTLNPTAEGSDNAPAANFVGGLVVFVPIGALVAGAIGLGAQFLARAWLRTPTDAERTAAREAATPAPHAGRLRSSGRWARSFDRCARSVTSFHAIVAALPAGPGRDWLTGIGTSLDEELREALRLAELGESLAPDGGYLTGTALRIADLLDKAEQAFRDTTDRAGAIALDLRQESDFERVRAQLDMLAAQTPHLRTHGL</sequence>
<name>A0ABW5WEM2_9PSEU</name>
<reference evidence="3" key="1">
    <citation type="journal article" date="2019" name="Int. J. Syst. Evol. Microbiol.">
        <title>The Global Catalogue of Microorganisms (GCM) 10K type strain sequencing project: providing services to taxonomists for standard genome sequencing and annotation.</title>
        <authorList>
            <consortium name="The Broad Institute Genomics Platform"/>
            <consortium name="The Broad Institute Genome Sequencing Center for Infectious Disease"/>
            <person name="Wu L."/>
            <person name="Ma J."/>
        </authorList>
    </citation>
    <scope>NUCLEOTIDE SEQUENCE [LARGE SCALE GENOMIC DNA]</scope>
    <source>
        <strain evidence="3">IBRC-M 10906</strain>
    </source>
</reference>
<feature type="transmembrane region" description="Helical" evidence="1">
    <location>
        <begin position="66"/>
        <end position="91"/>
    </location>
</feature>
<gene>
    <name evidence="2" type="ORF">ACFS2C_22665</name>
</gene>
<accession>A0ABW5WEM2</accession>
<keyword evidence="1" id="KW-0472">Membrane</keyword>
<keyword evidence="1" id="KW-1133">Transmembrane helix</keyword>
<evidence type="ECO:0000313" key="2">
    <source>
        <dbReference type="EMBL" id="MFD2802194.1"/>
    </source>
</evidence>
<dbReference type="RefSeq" id="WP_377389950.1">
    <property type="nucleotide sequence ID" value="NZ_JBHSAN010000019.1"/>
</dbReference>